<name>A0AAE3SH29_9BACT</name>
<dbReference type="InterPro" id="IPR032808">
    <property type="entry name" value="DoxX"/>
</dbReference>
<evidence type="ECO:0000256" key="2">
    <source>
        <dbReference type="ARBA" id="ARBA00006679"/>
    </source>
</evidence>
<dbReference type="AlphaFoldDB" id="A0AAE3SH29"/>
<dbReference type="Proteomes" id="UP001209229">
    <property type="component" value="Unassembled WGS sequence"/>
</dbReference>
<evidence type="ECO:0000256" key="1">
    <source>
        <dbReference type="ARBA" id="ARBA00004651"/>
    </source>
</evidence>
<organism evidence="8 9">
    <name type="scientific">Plebeiibacterium sediminum</name>
    <dbReference type="NCBI Taxonomy" id="2992112"/>
    <lineage>
        <taxon>Bacteria</taxon>
        <taxon>Pseudomonadati</taxon>
        <taxon>Bacteroidota</taxon>
        <taxon>Bacteroidia</taxon>
        <taxon>Marinilabiliales</taxon>
        <taxon>Marinilabiliaceae</taxon>
        <taxon>Plebeiibacterium</taxon>
    </lineage>
</organism>
<keyword evidence="6 7" id="KW-0472">Membrane</keyword>
<keyword evidence="3" id="KW-1003">Cell membrane</keyword>
<dbReference type="RefSeq" id="WP_301192692.1">
    <property type="nucleotide sequence ID" value="NZ_JAPDPJ010000084.1"/>
</dbReference>
<proteinExistence type="inferred from homology"/>
<comment type="similarity">
    <text evidence="2">Belongs to the DoxX family.</text>
</comment>
<feature type="transmembrane region" description="Helical" evidence="7">
    <location>
        <begin position="105"/>
        <end position="126"/>
    </location>
</feature>
<protein>
    <submittedName>
        <fullName evidence="8">DoxX family protein</fullName>
    </submittedName>
</protein>
<keyword evidence="9" id="KW-1185">Reference proteome</keyword>
<feature type="transmembrane region" description="Helical" evidence="7">
    <location>
        <begin position="47"/>
        <end position="67"/>
    </location>
</feature>
<gene>
    <name evidence="8" type="ORF">OM075_21900</name>
</gene>
<evidence type="ECO:0000256" key="4">
    <source>
        <dbReference type="ARBA" id="ARBA00022692"/>
    </source>
</evidence>
<comment type="caution">
    <text evidence="8">The sequence shown here is derived from an EMBL/GenBank/DDBJ whole genome shotgun (WGS) entry which is preliminary data.</text>
</comment>
<dbReference type="PANTHER" id="PTHR33452:SF1">
    <property type="entry name" value="INNER MEMBRANE PROTEIN YPHA-RELATED"/>
    <property type="match status" value="1"/>
</dbReference>
<dbReference type="Pfam" id="PF07681">
    <property type="entry name" value="DoxX"/>
    <property type="match status" value="1"/>
</dbReference>
<evidence type="ECO:0000313" key="9">
    <source>
        <dbReference type="Proteomes" id="UP001209229"/>
    </source>
</evidence>
<reference evidence="8" key="1">
    <citation type="submission" date="2022-10" db="EMBL/GenBank/DDBJ databases">
        <authorList>
            <person name="Yu W.X."/>
        </authorList>
    </citation>
    <scope>NUCLEOTIDE SEQUENCE</scope>
    <source>
        <strain evidence="8">AAT</strain>
    </source>
</reference>
<dbReference type="GO" id="GO:0005886">
    <property type="term" value="C:plasma membrane"/>
    <property type="evidence" value="ECO:0007669"/>
    <property type="project" value="UniProtKB-SubCell"/>
</dbReference>
<accession>A0AAE3SH29</accession>
<dbReference type="InterPro" id="IPR051907">
    <property type="entry name" value="DoxX-like_oxidoreductase"/>
</dbReference>
<evidence type="ECO:0000256" key="7">
    <source>
        <dbReference type="SAM" id="Phobius"/>
    </source>
</evidence>
<comment type="subcellular location">
    <subcellularLocation>
        <location evidence="1">Cell membrane</location>
        <topology evidence="1">Multi-pass membrane protein</topology>
    </subcellularLocation>
</comment>
<dbReference type="PANTHER" id="PTHR33452">
    <property type="entry name" value="OXIDOREDUCTASE CATD-RELATED"/>
    <property type="match status" value="1"/>
</dbReference>
<feature type="transmembrane region" description="Helical" evidence="7">
    <location>
        <begin position="74"/>
        <end position="93"/>
    </location>
</feature>
<evidence type="ECO:0000256" key="5">
    <source>
        <dbReference type="ARBA" id="ARBA00022989"/>
    </source>
</evidence>
<keyword evidence="5 7" id="KW-1133">Transmembrane helix</keyword>
<evidence type="ECO:0000256" key="3">
    <source>
        <dbReference type="ARBA" id="ARBA00022475"/>
    </source>
</evidence>
<evidence type="ECO:0000256" key="6">
    <source>
        <dbReference type="ARBA" id="ARBA00023136"/>
    </source>
</evidence>
<evidence type="ECO:0000313" key="8">
    <source>
        <dbReference type="EMBL" id="MCW3789135.1"/>
    </source>
</evidence>
<sequence length="133" mass="14214">MKKNIDLGLLVLRISIGLLMLLHGISKLIHGIGFIEGMLEGMGMPGFVAYGVIVGEVIAPLAILIGFKTRIASAIYAFNCFVAILMVHSKDLLSLNEHGGWGVELLGLYLLGAVALVFTGAGKYALSQKSKWD</sequence>
<keyword evidence="4 7" id="KW-0812">Transmembrane</keyword>
<dbReference type="EMBL" id="JAPDPJ010000084">
    <property type="protein sequence ID" value="MCW3789135.1"/>
    <property type="molecule type" value="Genomic_DNA"/>
</dbReference>